<evidence type="ECO:0000256" key="8">
    <source>
        <dbReference type="ARBA" id="ARBA00023146"/>
    </source>
</evidence>
<keyword evidence="7 10" id="KW-0648">Protein biosynthesis</keyword>
<dbReference type="GO" id="GO:0004825">
    <property type="term" value="F:methionine-tRNA ligase activity"/>
    <property type="evidence" value="ECO:0007669"/>
    <property type="project" value="UniProtKB-EC"/>
</dbReference>
<keyword evidence="6 10" id="KW-0067">ATP-binding</keyword>
<comment type="similarity">
    <text evidence="10">Belongs to the class-I aminoacyl-tRNA synthetase family.</text>
</comment>
<protein>
    <recommendedName>
        <fullName evidence="3">Methionine--tRNA ligase</fullName>
        <ecNumber evidence="2">6.1.1.10</ecNumber>
    </recommendedName>
    <alternativeName>
        <fullName evidence="9">Methionyl-tRNA synthetase</fullName>
    </alternativeName>
</protein>
<dbReference type="GO" id="GO:0006431">
    <property type="term" value="P:methionyl-tRNA aminoacylation"/>
    <property type="evidence" value="ECO:0007669"/>
    <property type="project" value="InterPro"/>
</dbReference>
<dbReference type="InterPro" id="IPR014758">
    <property type="entry name" value="Met-tRNA_synth"/>
</dbReference>
<dbReference type="InterPro" id="IPR014729">
    <property type="entry name" value="Rossmann-like_a/b/a_fold"/>
</dbReference>
<feature type="domain" description="Methionyl/Leucyl tRNA synthetase" evidence="12">
    <location>
        <begin position="137"/>
        <end position="362"/>
    </location>
</feature>
<dbReference type="Pfam" id="PF00133">
    <property type="entry name" value="tRNA-synt_1"/>
    <property type="match status" value="1"/>
</dbReference>
<name>A0A1G2G3X6_9BACT</name>
<evidence type="ECO:0000256" key="1">
    <source>
        <dbReference type="ARBA" id="ARBA00003314"/>
    </source>
</evidence>
<keyword evidence="8 10" id="KW-0030">Aminoacyl-tRNA synthetase</keyword>
<dbReference type="CDD" id="cd07957">
    <property type="entry name" value="Anticodon_Ia_Met"/>
    <property type="match status" value="1"/>
</dbReference>
<proteinExistence type="inferred from homology"/>
<dbReference type="InterPro" id="IPR033911">
    <property type="entry name" value="MetRS_core"/>
</dbReference>
<evidence type="ECO:0000256" key="3">
    <source>
        <dbReference type="ARBA" id="ARBA00018753"/>
    </source>
</evidence>
<dbReference type="STRING" id="1802115.A2756_03705"/>
<evidence type="ECO:0000256" key="7">
    <source>
        <dbReference type="ARBA" id="ARBA00022917"/>
    </source>
</evidence>
<sequence length="523" mass="58490">MADKFYITTSIPYVNSVPHVGHALEFVQADAIARYRRILGEDVRFLTGADEHGAKIARAAQTAGKDPKAFVDANAARFKELLKALSISNDDFIQTSDQKRHWPGAQALWQKIHAAGDISKASYKGLYCVGHEAFVTDKDLVNGICEDHGKPPEVVEEENYFFKLSRYTTDIKKIIESGELQIIPDARKNEMLTFLDAGLEDVSFSRPAKDIPWGVPVPGDESQNMYVWCDALSNYVSALGYGSADEALFKTYWPADMHLIGKDILRFHSLIWIGMLLSAKLPIPKRILVHGFIISGGKKMSKSLGNVVDPFEMIERYGADALRYFFLREISTFEDGDMTKERFEKAYNANLANGLGNLVSRTAKMIESYFEGRIQKPAEEVLLSVPLQASIALFDGAQQNLSVKSTSLRYFVQEVVEPQYTQAMDSFRLNEALGILWHLISVMDAYIQEYEPFKLVHVDKTKTQAILWQLAQASARLGLLLSPFMPDTAAKVLATFGADKVVSLEDATEFEVKKGEGLFPRIS</sequence>
<dbReference type="PANTHER" id="PTHR43326:SF1">
    <property type="entry name" value="METHIONINE--TRNA LIGASE, MITOCHONDRIAL"/>
    <property type="match status" value="1"/>
</dbReference>
<dbReference type="SUPFAM" id="SSF47323">
    <property type="entry name" value="Anticodon-binding domain of a subclass of class I aminoacyl-tRNA synthetases"/>
    <property type="match status" value="1"/>
</dbReference>
<evidence type="ECO:0000259" key="11">
    <source>
        <dbReference type="Pfam" id="PF00133"/>
    </source>
</evidence>
<dbReference type="NCBIfam" id="TIGR00398">
    <property type="entry name" value="metG"/>
    <property type="match status" value="1"/>
</dbReference>
<evidence type="ECO:0000256" key="4">
    <source>
        <dbReference type="ARBA" id="ARBA00022598"/>
    </source>
</evidence>
<reference evidence="13 14" key="1">
    <citation type="journal article" date="2016" name="Nat. Commun.">
        <title>Thousands of microbial genomes shed light on interconnected biogeochemical processes in an aquifer system.</title>
        <authorList>
            <person name="Anantharaman K."/>
            <person name="Brown C.T."/>
            <person name="Hug L.A."/>
            <person name="Sharon I."/>
            <person name="Castelle C.J."/>
            <person name="Probst A.J."/>
            <person name="Thomas B.C."/>
            <person name="Singh A."/>
            <person name="Wilkins M.J."/>
            <person name="Karaoz U."/>
            <person name="Brodie E.L."/>
            <person name="Williams K.H."/>
            <person name="Hubbard S.S."/>
            <person name="Banfield J.F."/>
        </authorList>
    </citation>
    <scope>NUCLEOTIDE SEQUENCE [LARGE SCALE GENOMIC DNA]</scope>
</reference>
<dbReference type="AlphaFoldDB" id="A0A1G2G3X6"/>
<dbReference type="InterPro" id="IPR002300">
    <property type="entry name" value="aa-tRNA-synth_Ia"/>
</dbReference>
<dbReference type="PANTHER" id="PTHR43326">
    <property type="entry name" value="METHIONYL-TRNA SYNTHETASE"/>
    <property type="match status" value="1"/>
</dbReference>
<evidence type="ECO:0000313" key="14">
    <source>
        <dbReference type="Proteomes" id="UP000177785"/>
    </source>
</evidence>
<organism evidence="13 14">
    <name type="scientific">Candidatus Ryanbacteria bacterium RIFCSPHIGHO2_01_FULL_48_27</name>
    <dbReference type="NCBI Taxonomy" id="1802115"/>
    <lineage>
        <taxon>Bacteria</taxon>
        <taxon>Candidatus Ryaniibacteriota</taxon>
    </lineage>
</organism>
<dbReference type="PRINTS" id="PR01041">
    <property type="entry name" value="TRNASYNTHMET"/>
</dbReference>
<dbReference type="FunFam" id="2.170.220.10:FF:000003">
    <property type="entry name" value="Methionine--tRNA ligase"/>
    <property type="match status" value="1"/>
</dbReference>
<dbReference type="InterPro" id="IPR015413">
    <property type="entry name" value="Methionyl/Leucyl_tRNA_Synth"/>
</dbReference>
<dbReference type="CDD" id="cd00814">
    <property type="entry name" value="MetRS_core"/>
    <property type="match status" value="1"/>
</dbReference>
<evidence type="ECO:0000256" key="10">
    <source>
        <dbReference type="RuleBase" id="RU363039"/>
    </source>
</evidence>
<evidence type="ECO:0000256" key="2">
    <source>
        <dbReference type="ARBA" id="ARBA00012838"/>
    </source>
</evidence>
<dbReference type="Gene3D" id="1.10.730.10">
    <property type="entry name" value="Isoleucyl-tRNA Synthetase, Domain 1"/>
    <property type="match status" value="1"/>
</dbReference>
<dbReference type="EC" id="6.1.1.10" evidence="2"/>
<keyword evidence="5 10" id="KW-0547">Nucleotide-binding</keyword>
<dbReference type="Gene3D" id="2.170.220.10">
    <property type="match status" value="1"/>
</dbReference>
<dbReference type="Proteomes" id="UP000177785">
    <property type="component" value="Unassembled WGS sequence"/>
</dbReference>
<evidence type="ECO:0000313" key="13">
    <source>
        <dbReference type="EMBL" id="OGZ44946.1"/>
    </source>
</evidence>
<dbReference type="InterPro" id="IPR009080">
    <property type="entry name" value="tRNAsynth_Ia_anticodon-bd"/>
</dbReference>
<dbReference type="Gene3D" id="3.40.50.620">
    <property type="entry name" value="HUPs"/>
    <property type="match status" value="1"/>
</dbReference>
<evidence type="ECO:0000256" key="9">
    <source>
        <dbReference type="ARBA" id="ARBA00030904"/>
    </source>
</evidence>
<dbReference type="EMBL" id="MHNL01000011">
    <property type="protein sequence ID" value="OGZ44946.1"/>
    <property type="molecule type" value="Genomic_DNA"/>
</dbReference>
<dbReference type="Pfam" id="PF09334">
    <property type="entry name" value="tRNA-synt_1g"/>
    <property type="match status" value="1"/>
</dbReference>
<evidence type="ECO:0000259" key="12">
    <source>
        <dbReference type="Pfam" id="PF09334"/>
    </source>
</evidence>
<accession>A0A1G2G3X6</accession>
<dbReference type="SUPFAM" id="SSF52374">
    <property type="entry name" value="Nucleotidylyl transferase"/>
    <property type="match status" value="1"/>
</dbReference>
<dbReference type="GO" id="GO:0005524">
    <property type="term" value="F:ATP binding"/>
    <property type="evidence" value="ECO:0007669"/>
    <property type="project" value="UniProtKB-KW"/>
</dbReference>
<evidence type="ECO:0000256" key="6">
    <source>
        <dbReference type="ARBA" id="ARBA00022840"/>
    </source>
</evidence>
<gene>
    <name evidence="13" type="ORF">A2756_03705</name>
</gene>
<feature type="domain" description="Aminoacyl-tRNA synthetase class Ia" evidence="11">
    <location>
        <begin position="3"/>
        <end position="91"/>
    </location>
</feature>
<dbReference type="InterPro" id="IPR041872">
    <property type="entry name" value="Anticodon_Met"/>
</dbReference>
<dbReference type="InterPro" id="IPR023457">
    <property type="entry name" value="Met-tRNA_synth_2"/>
</dbReference>
<keyword evidence="4 10" id="KW-0436">Ligase</keyword>
<comment type="caution">
    <text evidence="13">The sequence shown here is derived from an EMBL/GenBank/DDBJ whole genome shotgun (WGS) entry which is preliminary data.</text>
</comment>
<evidence type="ECO:0000256" key="5">
    <source>
        <dbReference type="ARBA" id="ARBA00022741"/>
    </source>
</evidence>
<comment type="function">
    <text evidence="1">Is required not only for elongation of protein synthesis but also for the initiation of all mRNA translation through initiator tRNA(fMet) aminoacylation.</text>
</comment>